<protein>
    <submittedName>
        <fullName evidence="6">TetR family transcriptional regulator</fullName>
    </submittedName>
</protein>
<dbReference type="EMBL" id="LMWS01000001">
    <property type="protein sequence ID" value="KUN42048.1"/>
    <property type="molecule type" value="Genomic_DNA"/>
</dbReference>
<name>A0A101R5G2_9ACTN</name>
<proteinExistence type="predicted"/>
<dbReference type="InterPro" id="IPR036271">
    <property type="entry name" value="Tet_transcr_reg_TetR-rel_C_sf"/>
</dbReference>
<evidence type="ECO:0000313" key="6">
    <source>
        <dbReference type="EMBL" id="KUN42048.1"/>
    </source>
</evidence>
<evidence type="ECO:0000256" key="1">
    <source>
        <dbReference type="ARBA" id="ARBA00023015"/>
    </source>
</evidence>
<sequence length="189" mass="20237">MTAPVKPTSRDRLLDATAALAYREGVAVGVEALCKAAGVSKRSLYQLFAGKDELLAASLEQRAADYSARLLPDPDDGRPPRARVLSVFERAAAQATVPEYRGCPYLAVQIELKDENHPASRVARRVKEELAAFFRAEAARGGAADPELVARRLMLLFDGAAARAGIHVDTLEDLVVPMAADVLDAAGVR</sequence>
<evidence type="ECO:0000313" key="7">
    <source>
        <dbReference type="Proteomes" id="UP000053271"/>
    </source>
</evidence>
<dbReference type="STRING" id="68231.AQJ30_01365"/>
<keyword evidence="1" id="KW-0805">Transcription regulation</keyword>
<evidence type="ECO:0000259" key="5">
    <source>
        <dbReference type="PROSITE" id="PS50977"/>
    </source>
</evidence>
<evidence type="ECO:0000256" key="4">
    <source>
        <dbReference type="PROSITE-ProRule" id="PRU00335"/>
    </source>
</evidence>
<dbReference type="InterPro" id="IPR009057">
    <property type="entry name" value="Homeodomain-like_sf"/>
</dbReference>
<dbReference type="PANTHER" id="PTHR47506:SF1">
    <property type="entry name" value="HTH-TYPE TRANSCRIPTIONAL REGULATOR YJDC"/>
    <property type="match status" value="1"/>
</dbReference>
<keyword evidence="7" id="KW-1185">Reference proteome</keyword>
<dbReference type="Proteomes" id="UP000053271">
    <property type="component" value="Unassembled WGS sequence"/>
</dbReference>
<dbReference type="AlphaFoldDB" id="A0A101R5G2"/>
<dbReference type="GeneID" id="91423276"/>
<dbReference type="SUPFAM" id="SSF46689">
    <property type="entry name" value="Homeodomain-like"/>
    <property type="match status" value="1"/>
</dbReference>
<gene>
    <name evidence="6" type="ORF">AQJ30_01365</name>
</gene>
<accession>A0A101R5G2</accession>
<dbReference type="Gene3D" id="1.10.357.10">
    <property type="entry name" value="Tetracycline Repressor, domain 2"/>
    <property type="match status" value="1"/>
</dbReference>
<evidence type="ECO:0000256" key="2">
    <source>
        <dbReference type="ARBA" id="ARBA00023125"/>
    </source>
</evidence>
<feature type="DNA-binding region" description="H-T-H motif" evidence="4">
    <location>
        <begin position="29"/>
        <end position="48"/>
    </location>
</feature>
<dbReference type="PRINTS" id="PR00455">
    <property type="entry name" value="HTHTETR"/>
</dbReference>
<reference evidence="6 7" key="1">
    <citation type="submission" date="2015-10" db="EMBL/GenBank/DDBJ databases">
        <title>Draft genome sequence of Streptomyces longwoodensis DSM 41677, type strain for the species Streptomyces longwoodensis.</title>
        <authorList>
            <person name="Ruckert C."/>
            <person name="Winkler A."/>
            <person name="Kalinowski J."/>
            <person name="Kampfer P."/>
            <person name="Glaeser S."/>
        </authorList>
    </citation>
    <scope>NUCLEOTIDE SEQUENCE [LARGE SCALE GENOMIC DNA]</scope>
    <source>
        <strain evidence="6 7">DSM 41677</strain>
    </source>
</reference>
<dbReference type="SUPFAM" id="SSF48498">
    <property type="entry name" value="Tetracyclin repressor-like, C-terminal domain"/>
    <property type="match status" value="1"/>
</dbReference>
<keyword evidence="3" id="KW-0804">Transcription</keyword>
<dbReference type="PANTHER" id="PTHR47506">
    <property type="entry name" value="TRANSCRIPTIONAL REGULATORY PROTEIN"/>
    <property type="match status" value="1"/>
</dbReference>
<dbReference type="Pfam" id="PF00440">
    <property type="entry name" value="TetR_N"/>
    <property type="match status" value="1"/>
</dbReference>
<dbReference type="PROSITE" id="PS50977">
    <property type="entry name" value="HTH_TETR_2"/>
    <property type="match status" value="1"/>
</dbReference>
<dbReference type="InterPro" id="IPR001647">
    <property type="entry name" value="HTH_TetR"/>
</dbReference>
<feature type="domain" description="HTH tetR-type" evidence="5">
    <location>
        <begin position="7"/>
        <end position="66"/>
    </location>
</feature>
<evidence type="ECO:0000256" key="3">
    <source>
        <dbReference type="ARBA" id="ARBA00023163"/>
    </source>
</evidence>
<organism evidence="6 7">
    <name type="scientific">Streptomyces longwoodensis</name>
    <dbReference type="NCBI Taxonomy" id="68231"/>
    <lineage>
        <taxon>Bacteria</taxon>
        <taxon>Bacillati</taxon>
        <taxon>Actinomycetota</taxon>
        <taxon>Actinomycetes</taxon>
        <taxon>Kitasatosporales</taxon>
        <taxon>Streptomycetaceae</taxon>
        <taxon>Streptomyces</taxon>
    </lineage>
</organism>
<dbReference type="RefSeq" id="WP_067227790.1">
    <property type="nucleotide sequence ID" value="NZ_KQ948549.1"/>
</dbReference>
<dbReference type="GO" id="GO:0003677">
    <property type="term" value="F:DNA binding"/>
    <property type="evidence" value="ECO:0007669"/>
    <property type="project" value="UniProtKB-UniRule"/>
</dbReference>
<keyword evidence="2 4" id="KW-0238">DNA-binding</keyword>
<comment type="caution">
    <text evidence="6">The sequence shown here is derived from an EMBL/GenBank/DDBJ whole genome shotgun (WGS) entry which is preliminary data.</text>
</comment>